<evidence type="ECO:0000313" key="3">
    <source>
        <dbReference type="Proteomes" id="UP000596661"/>
    </source>
</evidence>
<accession>A0A803QGQ9</accession>
<keyword evidence="3" id="KW-1185">Reference proteome</keyword>
<organism evidence="2 3">
    <name type="scientific">Cannabis sativa</name>
    <name type="common">Hemp</name>
    <name type="synonym">Marijuana</name>
    <dbReference type="NCBI Taxonomy" id="3483"/>
    <lineage>
        <taxon>Eukaryota</taxon>
        <taxon>Viridiplantae</taxon>
        <taxon>Streptophyta</taxon>
        <taxon>Embryophyta</taxon>
        <taxon>Tracheophyta</taxon>
        <taxon>Spermatophyta</taxon>
        <taxon>Magnoliopsida</taxon>
        <taxon>eudicotyledons</taxon>
        <taxon>Gunneridae</taxon>
        <taxon>Pentapetalae</taxon>
        <taxon>rosids</taxon>
        <taxon>fabids</taxon>
        <taxon>Rosales</taxon>
        <taxon>Cannabaceae</taxon>
        <taxon>Cannabis</taxon>
    </lineage>
</organism>
<feature type="chain" id="PRO_5031183833" evidence="1">
    <location>
        <begin position="28"/>
        <end position="82"/>
    </location>
</feature>
<dbReference type="EMBL" id="UZAU01000725">
    <property type="status" value="NOT_ANNOTATED_CDS"/>
    <property type="molecule type" value="Genomic_DNA"/>
</dbReference>
<proteinExistence type="predicted"/>
<keyword evidence="1" id="KW-0732">Signal</keyword>
<reference evidence="2" key="1">
    <citation type="submission" date="2018-11" db="EMBL/GenBank/DDBJ databases">
        <authorList>
            <person name="Grassa J C."/>
        </authorList>
    </citation>
    <scope>NUCLEOTIDE SEQUENCE [LARGE SCALE GENOMIC DNA]</scope>
</reference>
<sequence length="82" mass="8931">MLTSATLTAPGTSGVLVLLLWVPRKKGALIPAKLPTARDSQKAAQYKAFTEEKLKVKELVTTEMLCKSSLIAKFQNIDSVKL</sequence>
<protein>
    <submittedName>
        <fullName evidence="2">Uncharacterized protein</fullName>
    </submittedName>
</protein>
<dbReference type="Proteomes" id="UP000596661">
    <property type="component" value="Chromosome 9"/>
</dbReference>
<dbReference type="EnsemblPlants" id="evm.model.09.589">
    <property type="protein sequence ID" value="cds.evm.model.09.589"/>
    <property type="gene ID" value="evm.TU.09.589"/>
</dbReference>
<evidence type="ECO:0000313" key="2">
    <source>
        <dbReference type="EnsemblPlants" id="cds.evm.model.09.589"/>
    </source>
</evidence>
<reference evidence="2" key="2">
    <citation type="submission" date="2021-03" db="UniProtKB">
        <authorList>
            <consortium name="EnsemblPlants"/>
        </authorList>
    </citation>
    <scope>IDENTIFICATION</scope>
</reference>
<feature type="signal peptide" evidence="1">
    <location>
        <begin position="1"/>
        <end position="27"/>
    </location>
</feature>
<name>A0A803QGQ9_CANSA</name>
<dbReference type="AlphaFoldDB" id="A0A803QGQ9"/>
<evidence type="ECO:0000256" key="1">
    <source>
        <dbReference type="SAM" id="SignalP"/>
    </source>
</evidence>
<dbReference type="Gramene" id="evm.model.09.589">
    <property type="protein sequence ID" value="cds.evm.model.09.589"/>
    <property type="gene ID" value="evm.TU.09.589"/>
</dbReference>